<sequence length="286" mass="31545">MTAAARRRDDTITRGAAETTPDTLTHLNPTMMRVAVVVVVVVVKVVVSEDSAVPLSPAPPPSPPDSEPLTVPETQHPDKMIVRRGWAIPQDAQDMTPTILRSACSCQSRCLVYPPCAAWAAVPLGEDSVNCTTTTAAPDMMTLESNAESLYGFKIGKLNSLTGVLEDADGTVYIKPDKQIQFQMAKDYCAKIPGFNLIMLKTERHFSLLPFFSRITSQGFINLQTTESGDLQWGDGSFMTEKEIEAYYEGNTVHRLNQIHQDKIKSLATENALRHFLCQGRTRGTW</sequence>
<accession>A0AAW0U9S2</accession>
<dbReference type="EMBL" id="JARAKH010000016">
    <property type="protein sequence ID" value="KAK8396113.1"/>
    <property type="molecule type" value="Genomic_DNA"/>
</dbReference>
<keyword evidence="3" id="KW-1185">Reference proteome</keyword>
<reference evidence="2 3" key="1">
    <citation type="submission" date="2023-03" db="EMBL/GenBank/DDBJ databases">
        <title>High-quality genome of Scylla paramamosain provides insights in environmental adaptation.</title>
        <authorList>
            <person name="Zhang L."/>
        </authorList>
    </citation>
    <scope>NUCLEOTIDE SEQUENCE [LARGE SCALE GENOMIC DNA]</scope>
    <source>
        <strain evidence="2">LZ_2023a</strain>
        <tissue evidence="2">Muscle</tissue>
    </source>
</reference>
<proteinExistence type="predicted"/>
<dbReference type="Proteomes" id="UP001487740">
    <property type="component" value="Unassembled WGS sequence"/>
</dbReference>
<evidence type="ECO:0000313" key="3">
    <source>
        <dbReference type="Proteomes" id="UP001487740"/>
    </source>
</evidence>
<name>A0AAW0U9S2_SCYPA</name>
<gene>
    <name evidence="2" type="ORF">O3P69_005312</name>
</gene>
<organism evidence="2 3">
    <name type="scientific">Scylla paramamosain</name>
    <name type="common">Mud crab</name>
    <dbReference type="NCBI Taxonomy" id="85552"/>
    <lineage>
        <taxon>Eukaryota</taxon>
        <taxon>Metazoa</taxon>
        <taxon>Ecdysozoa</taxon>
        <taxon>Arthropoda</taxon>
        <taxon>Crustacea</taxon>
        <taxon>Multicrustacea</taxon>
        <taxon>Malacostraca</taxon>
        <taxon>Eumalacostraca</taxon>
        <taxon>Eucarida</taxon>
        <taxon>Decapoda</taxon>
        <taxon>Pleocyemata</taxon>
        <taxon>Brachyura</taxon>
        <taxon>Eubrachyura</taxon>
        <taxon>Portunoidea</taxon>
        <taxon>Portunidae</taxon>
        <taxon>Portuninae</taxon>
        <taxon>Scylla</taxon>
    </lineage>
</organism>
<comment type="caution">
    <text evidence="2">The sequence shown here is derived from an EMBL/GenBank/DDBJ whole genome shotgun (WGS) entry which is preliminary data.</text>
</comment>
<feature type="compositionally biased region" description="Pro residues" evidence="1">
    <location>
        <begin position="56"/>
        <end position="66"/>
    </location>
</feature>
<dbReference type="AlphaFoldDB" id="A0AAW0U9S2"/>
<feature type="region of interest" description="Disordered" evidence="1">
    <location>
        <begin position="1"/>
        <end position="24"/>
    </location>
</feature>
<feature type="region of interest" description="Disordered" evidence="1">
    <location>
        <begin position="52"/>
        <end position="73"/>
    </location>
</feature>
<protein>
    <submittedName>
        <fullName evidence="2">Uncharacterized protein</fullName>
    </submittedName>
</protein>
<evidence type="ECO:0000256" key="1">
    <source>
        <dbReference type="SAM" id="MobiDB-lite"/>
    </source>
</evidence>
<feature type="compositionally biased region" description="Basic and acidic residues" evidence="1">
    <location>
        <begin position="1"/>
        <end position="12"/>
    </location>
</feature>
<evidence type="ECO:0000313" key="2">
    <source>
        <dbReference type="EMBL" id="KAK8396113.1"/>
    </source>
</evidence>